<proteinExistence type="predicted"/>
<sequence length="45" mass="5117">MIQANLSLKEIYDLLCSKCRAKLVKLVAGRVTEAQIRKELEGKKK</sequence>
<reference evidence="1" key="1">
    <citation type="journal article" date="2014" name="Front. Microbiol.">
        <title>High frequency of phylogenetically diverse reductive dehalogenase-homologous genes in deep subseafloor sedimentary metagenomes.</title>
        <authorList>
            <person name="Kawai M."/>
            <person name="Futagami T."/>
            <person name="Toyoda A."/>
            <person name="Takaki Y."/>
            <person name="Nishi S."/>
            <person name="Hori S."/>
            <person name="Arai W."/>
            <person name="Tsubouchi T."/>
            <person name="Morono Y."/>
            <person name="Uchiyama I."/>
            <person name="Ito T."/>
            <person name="Fujiyama A."/>
            <person name="Inagaki F."/>
            <person name="Takami H."/>
        </authorList>
    </citation>
    <scope>NUCLEOTIDE SEQUENCE</scope>
    <source>
        <strain evidence="1">Expedition CK06-06</strain>
    </source>
</reference>
<organism evidence="1">
    <name type="scientific">marine sediment metagenome</name>
    <dbReference type="NCBI Taxonomy" id="412755"/>
    <lineage>
        <taxon>unclassified sequences</taxon>
        <taxon>metagenomes</taxon>
        <taxon>ecological metagenomes</taxon>
    </lineage>
</organism>
<dbReference type="AlphaFoldDB" id="X1LY51"/>
<gene>
    <name evidence="1" type="ORF">S06H3_22006</name>
</gene>
<name>X1LY51_9ZZZZ</name>
<dbReference type="EMBL" id="BARV01011669">
    <property type="protein sequence ID" value="GAI10741.1"/>
    <property type="molecule type" value="Genomic_DNA"/>
</dbReference>
<evidence type="ECO:0000313" key="1">
    <source>
        <dbReference type="EMBL" id="GAI10741.1"/>
    </source>
</evidence>
<comment type="caution">
    <text evidence="1">The sequence shown here is derived from an EMBL/GenBank/DDBJ whole genome shotgun (WGS) entry which is preliminary data.</text>
</comment>
<accession>X1LY51</accession>
<protein>
    <submittedName>
        <fullName evidence="1">Uncharacterized protein</fullName>
    </submittedName>
</protein>